<reference evidence="2" key="1">
    <citation type="journal article" date="2016" name="Front. Microbiol.">
        <title>Genome Sequence of the Piezophilic, Mesophilic Sulfate-Reducing Bacterium Desulfovibrio indicus J2T.</title>
        <authorList>
            <person name="Cao J."/>
            <person name="Maignien L."/>
            <person name="Shao Z."/>
            <person name="Alain K."/>
            <person name="Jebbar M."/>
        </authorList>
    </citation>
    <scope>NUCLEOTIDE SEQUENCE</scope>
    <source>
        <strain evidence="2">DSM 16372</strain>
    </source>
</reference>
<gene>
    <name evidence="2" type="ORF">BHAOGJBA_6359</name>
</gene>
<dbReference type="EMBL" id="BPQO01000075">
    <property type="protein sequence ID" value="GJD92800.1"/>
    <property type="molecule type" value="Genomic_DNA"/>
</dbReference>
<protein>
    <submittedName>
        <fullName evidence="2">Uncharacterized protein</fullName>
    </submittedName>
</protein>
<comment type="caution">
    <text evidence="2">The sequence shown here is derived from an EMBL/GenBank/DDBJ whole genome shotgun (WGS) entry which is preliminary data.</text>
</comment>
<proteinExistence type="predicted"/>
<accession>A0AAV4ZYM6</accession>
<keyword evidence="3" id="KW-1185">Reference proteome</keyword>
<feature type="region of interest" description="Disordered" evidence="1">
    <location>
        <begin position="39"/>
        <end position="73"/>
    </location>
</feature>
<dbReference type="Proteomes" id="UP001055247">
    <property type="component" value="Unassembled WGS sequence"/>
</dbReference>
<feature type="region of interest" description="Disordered" evidence="1">
    <location>
        <begin position="1"/>
        <end position="21"/>
    </location>
</feature>
<evidence type="ECO:0000313" key="3">
    <source>
        <dbReference type="Proteomes" id="UP001055247"/>
    </source>
</evidence>
<organism evidence="2 3">
    <name type="scientific">Methylobacterium hispanicum</name>
    <dbReference type="NCBI Taxonomy" id="270350"/>
    <lineage>
        <taxon>Bacteria</taxon>
        <taxon>Pseudomonadati</taxon>
        <taxon>Pseudomonadota</taxon>
        <taxon>Alphaproteobacteria</taxon>
        <taxon>Hyphomicrobiales</taxon>
        <taxon>Methylobacteriaceae</taxon>
        <taxon>Methylobacterium</taxon>
    </lineage>
</organism>
<dbReference type="AlphaFoldDB" id="A0AAV4ZYM6"/>
<evidence type="ECO:0000256" key="1">
    <source>
        <dbReference type="SAM" id="MobiDB-lite"/>
    </source>
</evidence>
<reference evidence="2" key="2">
    <citation type="submission" date="2021-08" db="EMBL/GenBank/DDBJ databases">
        <authorList>
            <person name="Tani A."/>
            <person name="Ola A."/>
            <person name="Ogura Y."/>
            <person name="Katsura K."/>
            <person name="Hayashi T."/>
        </authorList>
    </citation>
    <scope>NUCLEOTIDE SEQUENCE</scope>
    <source>
        <strain evidence="2">DSM 16372</strain>
    </source>
</reference>
<name>A0AAV4ZYM6_9HYPH</name>
<evidence type="ECO:0000313" key="2">
    <source>
        <dbReference type="EMBL" id="GJD92800.1"/>
    </source>
</evidence>
<sequence>MPRVAWASGPEATARASATTIEKGAVSRIWPLASVTRTTSPELVPATSGVPESAPSSASSRPKGRSPWASEKL</sequence>
<feature type="compositionally biased region" description="Low complexity" evidence="1">
    <location>
        <begin position="48"/>
        <end position="67"/>
    </location>
</feature>